<dbReference type="InterPro" id="IPR000276">
    <property type="entry name" value="GPCR_Rhodpsn"/>
</dbReference>
<feature type="transmembrane region" description="Helical" evidence="10">
    <location>
        <begin position="60"/>
        <end position="85"/>
    </location>
</feature>
<dbReference type="AlphaFoldDB" id="A0A6J7ZXD7"/>
<dbReference type="SMART" id="SM01381">
    <property type="entry name" value="7TM_GPCR_Srsx"/>
    <property type="match status" value="1"/>
</dbReference>
<accession>A0A6J7ZXD7</accession>
<feature type="transmembrane region" description="Helical" evidence="10">
    <location>
        <begin position="397"/>
        <end position="416"/>
    </location>
</feature>
<evidence type="ECO:0000256" key="3">
    <source>
        <dbReference type="ARBA" id="ARBA00022989"/>
    </source>
</evidence>
<evidence type="ECO:0000256" key="6">
    <source>
        <dbReference type="ARBA" id="ARBA00023170"/>
    </source>
</evidence>
<feature type="transmembrane region" description="Helical" evidence="10">
    <location>
        <begin position="135"/>
        <end position="156"/>
    </location>
</feature>
<keyword evidence="13" id="KW-1185">Reference proteome</keyword>
<dbReference type="PROSITE" id="PS00237">
    <property type="entry name" value="G_PROTEIN_RECEP_F1_1"/>
    <property type="match status" value="1"/>
</dbReference>
<keyword evidence="7 8" id="KW-0807">Transducer</keyword>
<dbReference type="SUPFAM" id="SSF81321">
    <property type="entry name" value="Family A G protein-coupled receptor-like"/>
    <property type="match status" value="1"/>
</dbReference>
<keyword evidence="6 8" id="KW-0675">Receptor</keyword>
<gene>
    <name evidence="12" type="ORF">MCOR_1021</name>
</gene>
<evidence type="ECO:0000256" key="5">
    <source>
        <dbReference type="ARBA" id="ARBA00023136"/>
    </source>
</evidence>
<keyword evidence="2 8" id="KW-0812">Transmembrane</keyword>
<sequence>MKLRNGKLMMIIGNLENTYNLMDTSNRTTNDASNQTTTGNNPFSESVIVWLYNESLYENINLPCVIFLIVLAVFGIFGNSLVLYIYGFRFKRTNAHFFILCLAVFDTLCCIAMFMEIFDKRFPMYTGRYRVLCKIIRLTEMFSTVSSSLFLLCIALDRYYKICKPFKRFSYKKARMCLLVCIGISFVLSWPMLLFHGPETVQTGVKNVVGLDCGDDDKYKNSILPSVYFGFMAVLNVIVIILLSFMYVRIFKAIWVWKNQHIGEDIPSSPVHVVSMNYRLSKVISKFKYSKKKRYNSDTSETFSAENSENTDIFHHQHPNNKADTSNTESSIKALNGKSNNGLIHESSCRPNHLSYKKQNNRRQSTTIEENEHRRHSTFSTGSGHSLRKGFKSSRTVTTNTVLFSIVTIVYIFSYLPTIFVETLNASHVYIEENLPNRTRSVLVIMNVTYFLNNVANQYVYSAINPAFRQQVKQIFTGP</sequence>
<evidence type="ECO:0000256" key="9">
    <source>
        <dbReference type="SAM" id="MobiDB-lite"/>
    </source>
</evidence>
<keyword evidence="3 10" id="KW-1133">Transmembrane helix</keyword>
<keyword evidence="4 8" id="KW-0297">G-protein coupled receptor</keyword>
<evidence type="ECO:0000259" key="11">
    <source>
        <dbReference type="PROSITE" id="PS50262"/>
    </source>
</evidence>
<feature type="transmembrane region" description="Helical" evidence="10">
    <location>
        <begin position="97"/>
        <end position="115"/>
    </location>
</feature>
<dbReference type="PANTHER" id="PTHR24238:SF47">
    <property type="entry name" value="ECDYSTEROIDS_DOPAMINE RECEPTOR-RELATED"/>
    <property type="match status" value="1"/>
</dbReference>
<keyword evidence="5 10" id="KW-0472">Membrane</keyword>
<proteinExistence type="inferred from homology"/>
<dbReference type="Gene3D" id="1.20.1070.10">
    <property type="entry name" value="Rhodopsin 7-helix transmembrane proteins"/>
    <property type="match status" value="1"/>
</dbReference>
<dbReference type="EMBL" id="CACVKT020000202">
    <property type="protein sequence ID" value="CAC5357288.1"/>
    <property type="molecule type" value="Genomic_DNA"/>
</dbReference>
<evidence type="ECO:0000256" key="7">
    <source>
        <dbReference type="ARBA" id="ARBA00023224"/>
    </source>
</evidence>
<dbReference type="Proteomes" id="UP000507470">
    <property type="component" value="Unassembled WGS sequence"/>
</dbReference>
<feature type="domain" description="G-protein coupled receptors family 1 profile" evidence="11">
    <location>
        <begin position="78"/>
        <end position="461"/>
    </location>
</feature>
<evidence type="ECO:0000256" key="8">
    <source>
        <dbReference type="RuleBase" id="RU000688"/>
    </source>
</evidence>
<dbReference type="InterPro" id="IPR017452">
    <property type="entry name" value="GPCR_Rhodpsn_7TM"/>
</dbReference>
<comment type="similarity">
    <text evidence="8">Belongs to the G-protein coupled receptor 1 family.</text>
</comment>
<evidence type="ECO:0000256" key="2">
    <source>
        <dbReference type="ARBA" id="ARBA00022692"/>
    </source>
</evidence>
<dbReference type="Pfam" id="PF00001">
    <property type="entry name" value="7tm_1"/>
    <property type="match status" value="1"/>
</dbReference>
<dbReference type="PANTHER" id="PTHR24238">
    <property type="entry name" value="G-PROTEIN COUPLED RECEPTOR"/>
    <property type="match status" value="1"/>
</dbReference>
<feature type="transmembrane region" description="Helical" evidence="10">
    <location>
        <begin position="176"/>
        <end position="195"/>
    </location>
</feature>
<feature type="region of interest" description="Disordered" evidence="9">
    <location>
        <begin position="346"/>
        <end position="386"/>
    </location>
</feature>
<evidence type="ECO:0000256" key="1">
    <source>
        <dbReference type="ARBA" id="ARBA00004141"/>
    </source>
</evidence>
<dbReference type="OrthoDB" id="10044919at2759"/>
<reference evidence="12 13" key="1">
    <citation type="submission" date="2020-06" db="EMBL/GenBank/DDBJ databases">
        <authorList>
            <person name="Li R."/>
            <person name="Bekaert M."/>
        </authorList>
    </citation>
    <scope>NUCLEOTIDE SEQUENCE [LARGE SCALE GENOMIC DNA]</scope>
    <source>
        <strain evidence="13">wild</strain>
    </source>
</reference>
<dbReference type="GO" id="GO:0004930">
    <property type="term" value="F:G protein-coupled receptor activity"/>
    <property type="evidence" value="ECO:0007669"/>
    <property type="project" value="UniProtKB-KW"/>
</dbReference>
<dbReference type="PROSITE" id="PS50262">
    <property type="entry name" value="G_PROTEIN_RECEP_F1_2"/>
    <property type="match status" value="1"/>
</dbReference>
<comment type="subcellular location">
    <subcellularLocation>
        <location evidence="1">Membrane</location>
        <topology evidence="1">Multi-pass membrane protein</topology>
    </subcellularLocation>
</comment>
<name>A0A6J7ZXD7_MYTCO</name>
<organism evidence="12 13">
    <name type="scientific">Mytilus coruscus</name>
    <name type="common">Sea mussel</name>
    <dbReference type="NCBI Taxonomy" id="42192"/>
    <lineage>
        <taxon>Eukaryota</taxon>
        <taxon>Metazoa</taxon>
        <taxon>Spiralia</taxon>
        <taxon>Lophotrochozoa</taxon>
        <taxon>Mollusca</taxon>
        <taxon>Bivalvia</taxon>
        <taxon>Autobranchia</taxon>
        <taxon>Pteriomorphia</taxon>
        <taxon>Mytilida</taxon>
        <taxon>Mytiloidea</taxon>
        <taxon>Mytilidae</taxon>
        <taxon>Mytilinae</taxon>
        <taxon>Mytilus</taxon>
    </lineage>
</organism>
<evidence type="ECO:0000313" key="12">
    <source>
        <dbReference type="EMBL" id="CAC5357288.1"/>
    </source>
</evidence>
<evidence type="ECO:0000256" key="10">
    <source>
        <dbReference type="SAM" id="Phobius"/>
    </source>
</evidence>
<evidence type="ECO:0000256" key="4">
    <source>
        <dbReference type="ARBA" id="ARBA00023040"/>
    </source>
</evidence>
<dbReference type="PRINTS" id="PR00237">
    <property type="entry name" value="GPCRRHODOPSN"/>
</dbReference>
<feature type="transmembrane region" description="Helical" evidence="10">
    <location>
        <begin position="227"/>
        <end position="248"/>
    </location>
</feature>
<dbReference type="GO" id="GO:0016020">
    <property type="term" value="C:membrane"/>
    <property type="evidence" value="ECO:0007669"/>
    <property type="project" value="UniProtKB-SubCell"/>
</dbReference>
<dbReference type="CDD" id="cd00637">
    <property type="entry name" value="7tm_classA_rhodopsin-like"/>
    <property type="match status" value="1"/>
</dbReference>
<evidence type="ECO:0000313" key="13">
    <source>
        <dbReference type="Proteomes" id="UP000507470"/>
    </source>
</evidence>
<protein>
    <recommendedName>
        <fullName evidence="11">G-protein coupled receptors family 1 profile domain-containing protein</fullName>
    </recommendedName>
</protein>